<accession>A0A7S7MA28</accession>
<comment type="subcellular location">
    <subcellularLocation>
        <location evidence="1 5">Cytoplasm</location>
    </subcellularLocation>
</comment>
<sequence length="223" mass="24412">MSASLTSWEVVLPERGAQGLARRRPRALVRMSSATGGDEELSVPVAVGRRLSAAQRSGEAAPGSRAELVYLVGQLSRSCGRARVEDLVGRRDYAEQELAQKLAQDGYASVTVEALVDRARECGLVDDARFAGAFVRSKVLAGWGRAKISRELELRGISVDEVEGWPDEFFSEADERSRALGLARRHRLTGKNDYQKLVRFLCGRGFALGMSCDVAREVLDDAR</sequence>
<dbReference type="Pfam" id="PF21982">
    <property type="entry name" value="RecX_HTH1"/>
    <property type="match status" value="1"/>
</dbReference>
<dbReference type="Gene3D" id="1.10.10.10">
    <property type="entry name" value="Winged helix-like DNA-binding domain superfamily/Winged helix DNA-binding domain"/>
    <property type="match status" value="2"/>
</dbReference>
<evidence type="ECO:0000259" key="6">
    <source>
        <dbReference type="Pfam" id="PF02631"/>
    </source>
</evidence>
<name>A0A7S7MA28_9ACTN</name>
<dbReference type="Proteomes" id="UP000593735">
    <property type="component" value="Chromosome"/>
</dbReference>
<reference evidence="8 9" key="1">
    <citation type="submission" date="2020-10" db="EMBL/GenBank/DDBJ databases">
        <title>Olsenella immobilis sp.nov., isolated from the mud in a fermentation cellar used for the production of Chinese strong-flavoured liquor.</title>
        <authorList>
            <person name="Lu L."/>
        </authorList>
    </citation>
    <scope>NUCLEOTIDE SEQUENCE [LARGE SCALE GENOMIC DNA]</scope>
    <source>
        <strain evidence="8 9">LZLJ-2</strain>
    </source>
</reference>
<dbReference type="InterPro" id="IPR003783">
    <property type="entry name" value="Regulatory_RecX"/>
</dbReference>
<keyword evidence="9" id="KW-1185">Reference proteome</keyword>
<dbReference type="GO" id="GO:0006282">
    <property type="term" value="P:regulation of DNA repair"/>
    <property type="evidence" value="ECO:0007669"/>
    <property type="project" value="UniProtKB-UniRule"/>
</dbReference>
<dbReference type="InterPro" id="IPR036388">
    <property type="entry name" value="WH-like_DNA-bd_sf"/>
</dbReference>
<comment type="similarity">
    <text evidence="2 5">Belongs to the RecX family.</text>
</comment>
<proteinExistence type="inferred from homology"/>
<dbReference type="RefSeq" id="WP_194372782.1">
    <property type="nucleotide sequence ID" value="NZ_CP063767.1"/>
</dbReference>
<organism evidence="8 9">
    <name type="scientific">Thermophilibacter immobilis</name>
    <dbReference type="NCBI Taxonomy" id="2779519"/>
    <lineage>
        <taxon>Bacteria</taxon>
        <taxon>Bacillati</taxon>
        <taxon>Actinomycetota</taxon>
        <taxon>Coriobacteriia</taxon>
        <taxon>Coriobacteriales</taxon>
        <taxon>Atopobiaceae</taxon>
        <taxon>Thermophilibacter</taxon>
    </lineage>
</organism>
<dbReference type="HAMAP" id="MF_01114">
    <property type="entry name" value="RecX"/>
    <property type="match status" value="1"/>
</dbReference>
<evidence type="ECO:0000256" key="2">
    <source>
        <dbReference type="ARBA" id="ARBA00009695"/>
    </source>
</evidence>
<dbReference type="AlphaFoldDB" id="A0A7S7MA28"/>
<protein>
    <recommendedName>
        <fullName evidence="3 5">Regulatory protein RecX</fullName>
    </recommendedName>
</protein>
<evidence type="ECO:0000313" key="8">
    <source>
        <dbReference type="EMBL" id="QOY61481.1"/>
    </source>
</evidence>
<evidence type="ECO:0000256" key="4">
    <source>
        <dbReference type="ARBA" id="ARBA00022490"/>
    </source>
</evidence>
<dbReference type="GO" id="GO:0005737">
    <property type="term" value="C:cytoplasm"/>
    <property type="evidence" value="ECO:0007669"/>
    <property type="project" value="UniProtKB-SubCell"/>
</dbReference>
<feature type="domain" description="RecX second three-helical" evidence="6">
    <location>
        <begin position="126"/>
        <end position="161"/>
    </location>
</feature>
<evidence type="ECO:0000256" key="1">
    <source>
        <dbReference type="ARBA" id="ARBA00004496"/>
    </source>
</evidence>
<evidence type="ECO:0000313" key="9">
    <source>
        <dbReference type="Proteomes" id="UP000593735"/>
    </source>
</evidence>
<dbReference type="PANTHER" id="PTHR33602:SF1">
    <property type="entry name" value="REGULATORY PROTEIN RECX FAMILY PROTEIN"/>
    <property type="match status" value="1"/>
</dbReference>
<evidence type="ECO:0000256" key="3">
    <source>
        <dbReference type="ARBA" id="ARBA00018111"/>
    </source>
</evidence>
<evidence type="ECO:0000259" key="7">
    <source>
        <dbReference type="Pfam" id="PF21982"/>
    </source>
</evidence>
<dbReference type="InterPro" id="IPR053926">
    <property type="entry name" value="RecX_HTH_1st"/>
</dbReference>
<dbReference type="EMBL" id="CP063767">
    <property type="protein sequence ID" value="QOY61481.1"/>
    <property type="molecule type" value="Genomic_DNA"/>
</dbReference>
<comment type="function">
    <text evidence="5">Modulates RecA activity.</text>
</comment>
<dbReference type="InterPro" id="IPR053924">
    <property type="entry name" value="RecX_HTH_2nd"/>
</dbReference>
<dbReference type="KEGG" id="tio:INP52_04675"/>
<feature type="domain" description="RecX first three-helical" evidence="7">
    <location>
        <begin position="84"/>
        <end position="118"/>
    </location>
</feature>
<evidence type="ECO:0000256" key="5">
    <source>
        <dbReference type="HAMAP-Rule" id="MF_01114"/>
    </source>
</evidence>
<dbReference type="PANTHER" id="PTHR33602">
    <property type="entry name" value="REGULATORY PROTEIN RECX FAMILY PROTEIN"/>
    <property type="match status" value="1"/>
</dbReference>
<keyword evidence="4 5" id="KW-0963">Cytoplasm</keyword>
<gene>
    <name evidence="5" type="primary">recX</name>
    <name evidence="8" type="ORF">INP52_04675</name>
</gene>
<dbReference type="Pfam" id="PF02631">
    <property type="entry name" value="RecX_HTH2"/>
    <property type="match status" value="1"/>
</dbReference>